<dbReference type="RefSeq" id="WP_282201157.1">
    <property type="nucleotide sequence ID" value="NZ_BOQE01000001.1"/>
</dbReference>
<evidence type="ECO:0000256" key="1">
    <source>
        <dbReference type="ARBA" id="ARBA00008348"/>
    </source>
</evidence>
<dbReference type="Gene3D" id="3.10.290.10">
    <property type="entry name" value="RNA-binding S4 domain"/>
    <property type="match status" value="1"/>
</dbReference>
<keyword evidence="3 5" id="KW-0413">Isomerase</keyword>
<dbReference type="PANTHER" id="PTHR47683">
    <property type="entry name" value="PSEUDOURIDINE SYNTHASE FAMILY PROTEIN-RELATED"/>
    <property type="match status" value="1"/>
</dbReference>
<dbReference type="GO" id="GO:0120159">
    <property type="term" value="F:rRNA pseudouridine synthase activity"/>
    <property type="evidence" value="ECO:0007669"/>
    <property type="project" value="UniProtKB-ARBA"/>
</dbReference>
<evidence type="ECO:0000256" key="2">
    <source>
        <dbReference type="ARBA" id="ARBA00022884"/>
    </source>
</evidence>
<comment type="similarity">
    <text evidence="1 5">Belongs to the pseudouridine synthase RsuA family.</text>
</comment>
<dbReference type="NCBIfam" id="TIGR00093">
    <property type="entry name" value="pseudouridine synthase"/>
    <property type="match status" value="1"/>
</dbReference>
<dbReference type="CDD" id="cd00165">
    <property type="entry name" value="S4"/>
    <property type="match status" value="1"/>
</dbReference>
<gene>
    <name evidence="7" type="primary">rluB</name>
    <name evidence="7" type="ORF">DNHGIG_38140</name>
</gene>
<dbReference type="SUPFAM" id="SSF55120">
    <property type="entry name" value="Pseudouridine synthase"/>
    <property type="match status" value="1"/>
</dbReference>
<comment type="caution">
    <text evidence="7">The sequence shown here is derived from an EMBL/GenBank/DDBJ whole genome shotgun (WGS) entry which is preliminary data.</text>
</comment>
<dbReference type="InterPro" id="IPR020094">
    <property type="entry name" value="TruA/RsuA/RluB/E/F_N"/>
</dbReference>
<protein>
    <recommendedName>
        <fullName evidence="5">Pseudouridine synthase</fullName>
        <ecNumber evidence="5">5.4.99.-</ecNumber>
    </recommendedName>
</protein>
<dbReference type="PROSITE" id="PS50889">
    <property type="entry name" value="S4"/>
    <property type="match status" value="1"/>
</dbReference>
<proteinExistence type="inferred from homology"/>
<dbReference type="GO" id="GO:0003723">
    <property type="term" value="F:RNA binding"/>
    <property type="evidence" value="ECO:0007669"/>
    <property type="project" value="UniProtKB-KW"/>
</dbReference>
<dbReference type="Pfam" id="PF00849">
    <property type="entry name" value="PseudoU_synth_2"/>
    <property type="match status" value="1"/>
</dbReference>
<dbReference type="InterPro" id="IPR018496">
    <property type="entry name" value="PsdUridine_synth_RsuA/RluB_CS"/>
</dbReference>
<feature type="domain" description="RNA-binding S4" evidence="6">
    <location>
        <begin position="2"/>
        <end position="61"/>
    </location>
</feature>
<evidence type="ECO:0000313" key="7">
    <source>
        <dbReference type="EMBL" id="GIM48265.1"/>
    </source>
</evidence>
<dbReference type="FunFam" id="3.10.290.10:FF:000003">
    <property type="entry name" value="Pseudouridine synthase"/>
    <property type="match status" value="1"/>
</dbReference>
<dbReference type="InterPro" id="IPR002942">
    <property type="entry name" value="S4_RNA-bd"/>
</dbReference>
<dbReference type="GO" id="GO:0000455">
    <property type="term" value="P:enzyme-directed rRNA pseudouridine synthesis"/>
    <property type="evidence" value="ECO:0007669"/>
    <property type="project" value="UniProtKB-ARBA"/>
</dbReference>
<dbReference type="InterPro" id="IPR020103">
    <property type="entry name" value="PsdUridine_synth_cat_dom_sf"/>
</dbReference>
<accession>A0AAV4LKP5</accession>
<evidence type="ECO:0000259" key="6">
    <source>
        <dbReference type="SMART" id="SM00363"/>
    </source>
</evidence>
<organism evidence="7 8">
    <name type="scientific">Collibacillus ludicampi</name>
    <dbReference type="NCBI Taxonomy" id="2771369"/>
    <lineage>
        <taxon>Bacteria</taxon>
        <taxon>Bacillati</taxon>
        <taxon>Bacillota</taxon>
        <taxon>Bacilli</taxon>
        <taxon>Bacillales</taxon>
        <taxon>Alicyclobacillaceae</taxon>
        <taxon>Collibacillus</taxon>
    </lineage>
</organism>
<dbReference type="GO" id="GO:0005829">
    <property type="term" value="C:cytosol"/>
    <property type="evidence" value="ECO:0007669"/>
    <property type="project" value="UniProtKB-ARBA"/>
</dbReference>
<evidence type="ECO:0000313" key="8">
    <source>
        <dbReference type="Proteomes" id="UP001057291"/>
    </source>
</evidence>
<dbReference type="EMBL" id="BOQE01000001">
    <property type="protein sequence ID" value="GIM48265.1"/>
    <property type="molecule type" value="Genomic_DNA"/>
</dbReference>
<dbReference type="FunFam" id="3.30.70.1560:FF:000001">
    <property type="entry name" value="Pseudouridine synthase"/>
    <property type="match status" value="1"/>
</dbReference>
<dbReference type="CDD" id="cd02870">
    <property type="entry name" value="PseudoU_synth_RsuA_like"/>
    <property type="match status" value="1"/>
</dbReference>
<reference evidence="7" key="1">
    <citation type="journal article" date="2023" name="Int. J. Syst. Evol. Microbiol.">
        <title>Collibacillus ludicampi gen. nov., sp. nov., a new soil bacterium of the family Alicyclobacillaceae.</title>
        <authorList>
            <person name="Jojima T."/>
            <person name="Ioku Y."/>
            <person name="Fukuta Y."/>
            <person name="Shirasaka N."/>
            <person name="Matsumura Y."/>
            <person name="Mori M."/>
        </authorList>
    </citation>
    <scope>NUCLEOTIDE SEQUENCE</scope>
    <source>
        <strain evidence="7">TP075</strain>
    </source>
</reference>
<dbReference type="InterPro" id="IPR000748">
    <property type="entry name" value="PsdUridine_synth_RsuA/RluB/E/F"/>
</dbReference>
<dbReference type="PROSITE" id="PS01149">
    <property type="entry name" value="PSI_RSU"/>
    <property type="match status" value="1"/>
</dbReference>
<dbReference type="Gene3D" id="3.30.70.580">
    <property type="entry name" value="Pseudouridine synthase I, catalytic domain, N-terminal subdomain"/>
    <property type="match status" value="1"/>
</dbReference>
<keyword evidence="8" id="KW-1185">Reference proteome</keyword>
<sequence>MERLQKVLAQAGVASRRKCEQLILEGRVTVNGHVVTELGTKADPHMDRIAVDGRPIQRERHVYLLLFKPRGVVTTVSDPQGRKTVLDLIEGVKERIFPVGRLDIDTSGLLLLTNDGMLTNALLHPSRKIYKTYRAQVEGFVSDEAILKLSRGVLLEDGMTAPARVKRLKESGGQTLLEITIHEGRNRQVRRMCEAVGHPVRTLRRVKFAFLTLGHLKPGEYRHLTKEEVRKLMQATGVSGVPDEGPSVKEKA</sequence>
<dbReference type="Proteomes" id="UP001057291">
    <property type="component" value="Unassembled WGS sequence"/>
</dbReference>
<dbReference type="PANTHER" id="PTHR47683:SF2">
    <property type="entry name" value="RNA-BINDING S4 DOMAIN-CONTAINING PROTEIN"/>
    <property type="match status" value="1"/>
</dbReference>
<dbReference type="SMART" id="SM00363">
    <property type="entry name" value="S4"/>
    <property type="match status" value="1"/>
</dbReference>
<dbReference type="Pfam" id="PF01479">
    <property type="entry name" value="S4"/>
    <property type="match status" value="1"/>
</dbReference>
<dbReference type="InterPro" id="IPR006145">
    <property type="entry name" value="PsdUridine_synth_RsuA/RluA"/>
</dbReference>
<dbReference type="SUPFAM" id="SSF55174">
    <property type="entry name" value="Alpha-L RNA-binding motif"/>
    <property type="match status" value="1"/>
</dbReference>
<dbReference type="InterPro" id="IPR036986">
    <property type="entry name" value="S4_RNA-bd_sf"/>
</dbReference>
<evidence type="ECO:0000256" key="4">
    <source>
        <dbReference type="PROSITE-ProRule" id="PRU00182"/>
    </source>
</evidence>
<dbReference type="InterPro" id="IPR050343">
    <property type="entry name" value="RsuA_PseudoU_synthase"/>
</dbReference>
<dbReference type="Gene3D" id="3.30.70.1560">
    <property type="entry name" value="Alpha-L RNA-binding motif"/>
    <property type="match status" value="1"/>
</dbReference>
<name>A0AAV4LKP5_9BACL</name>
<dbReference type="AlphaFoldDB" id="A0AAV4LKP5"/>
<evidence type="ECO:0000256" key="3">
    <source>
        <dbReference type="ARBA" id="ARBA00023235"/>
    </source>
</evidence>
<dbReference type="InterPro" id="IPR042092">
    <property type="entry name" value="PsdUridine_s_RsuA/RluB/E/F_cat"/>
</dbReference>
<keyword evidence="2 4" id="KW-0694">RNA-binding</keyword>
<evidence type="ECO:0000256" key="5">
    <source>
        <dbReference type="RuleBase" id="RU003887"/>
    </source>
</evidence>
<dbReference type="EC" id="5.4.99.-" evidence="5"/>